<reference evidence="1 2" key="1">
    <citation type="submission" date="2018-06" db="EMBL/GenBank/DDBJ databases">
        <title>Genomic Encyclopedia of Type Strains, Phase IV (KMG-IV): sequencing the most valuable type-strain genomes for metagenomic binning, comparative biology and taxonomic classification.</title>
        <authorList>
            <person name="Goeker M."/>
        </authorList>
    </citation>
    <scope>NUCLEOTIDE SEQUENCE [LARGE SCALE GENOMIC DNA]</scope>
    <source>
        <strain evidence="1 2">DSM 5</strain>
    </source>
</reference>
<dbReference type="Proteomes" id="UP000248646">
    <property type="component" value="Unassembled WGS sequence"/>
</dbReference>
<dbReference type="RefSeq" id="WP_111439139.1">
    <property type="nucleotide sequence ID" value="NZ_QKZI01000002.1"/>
</dbReference>
<gene>
    <name evidence="1" type="ORF">C7437_102148</name>
</gene>
<dbReference type="EMBL" id="QKZI01000002">
    <property type="protein sequence ID" value="PZX05689.1"/>
    <property type="molecule type" value="Genomic_DNA"/>
</dbReference>
<proteinExistence type="predicted"/>
<evidence type="ECO:0000313" key="1">
    <source>
        <dbReference type="EMBL" id="PZX05689.1"/>
    </source>
</evidence>
<protein>
    <submittedName>
        <fullName evidence="1">Uncharacterized protein</fullName>
    </submittedName>
</protein>
<evidence type="ECO:0000313" key="2">
    <source>
        <dbReference type="Proteomes" id="UP000248646"/>
    </source>
</evidence>
<organism evidence="1 2">
    <name type="scientific">Psychrobacillus insolitus</name>
    <dbReference type="NCBI Taxonomy" id="1461"/>
    <lineage>
        <taxon>Bacteria</taxon>
        <taxon>Bacillati</taxon>
        <taxon>Bacillota</taxon>
        <taxon>Bacilli</taxon>
        <taxon>Bacillales</taxon>
        <taxon>Bacillaceae</taxon>
        <taxon>Psychrobacillus</taxon>
    </lineage>
</organism>
<sequence>MQELQKRLTKELQQSMKVKIIHSATWSIPVHSIEVEFKPVKRTKMDVLMKMMLITFQKASVSKAEELSDLLLVEQLFIEDLISIMSRTGLIEKRDGLFKLTDRGMKQLENGIFEEEQDIESKTELYSTSHEAFLSGYIKPASPDEELLEIYRYVKDGYLDEELHFDDDMLIEALQKSDTESDEGDTQTVVSEIISTSELTIDDVPCLEYILYNSEKDIVYARVWNTLLSQWDEKLENQLNEKERMKWRELL</sequence>
<name>A0A2W7MIL6_9BACI</name>
<comment type="caution">
    <text evidence="1">The sequence shown here is derived from an EMBL/GenBank/DDBJ whole genome shotgun (WGS) entry which is preliminary data.</text>
</comment>
<dbReference type="OrthoDB" id="2730772at2"/>
<keyword evidence="2" id="KW-1185">Reference proteome</keyword>
<accession>A0A2W7MIL6</accession>
<dbReference type="AlphaFoldDB" id="A0A2W7MIL6"/>